<dbReference type="EMBL" id="CP044016">
    <property type="protein sequence ID" value="QES88904.1"/>
    <property type="molecule type" value="Genomic_DNA"/>
</dbReference>
<evidence type="ECO:0000313" key="4">
    <source>
        <dbReference type="EMBL" id="QES88904.1"/>
    </source>
</evidence>
<dbReference type="InterPro" id="IPR010982">
    <property type="entry name" value="Lambda_DNA-bd_dom_sf"/>
</dbReference>
<dbReference type="Gene3D" id="1.10.260.40">
    <property type="entry name" value="lambda repressor-like DNA-binding domains"/>
    <property type="match status" value="1"/>
</dbReference>
<accession>A0A5P2FZC8</accession>
<keyword evidence="5" id="KW-1185">Reference proteome</keyword>
<dbReference type="PROSITE" id="PS50943">
    <property type="entry name" value="HTH_CROC1"/>
    <property type="match status" value="1"/>
</dbReference>
<dbReference type="OrthoDB" id="798409at2"/>
<sequence length="134" mass="15282">MGITILQSLRESKNWTQEYVAEVLDITQSAYAKLEGGKTKLTIDRAKELAHVFSVPPEAFFATSSEVVNYNTGNGSFGGPIYGYNNYVDTDTKSLYERILQDKNNHISMLSKEIMELRKEKEQLIRLIEKITEK</sequence>
<dbReference type="PANTHER" id="PTHR46558:SF4">
    <property type="entry name" value="DNA-BIDING PHAGE PROTEIN"/>
    <property type="match status" value="1"/>
</dbReference>
<dbReference type="CDD" id="cd00093">
    <property type="entry name" value="HTH_XRE"/>
    <property type="match status" value="1"/>
</dbReference>
<dbReference type="Pfam" id="PF01381">
    <property type="entry name" value="HTH_3"/>
    <property type="match status" value="1"/>
</dbReference>
<dbReference type="PANTHER" id="PTHR46558">
    <property type="entry name" value="TRACRIPTIONAL REGULATORY PROTEIN-RELATED-RELATED"/>
    <property type="match status" value="1"/>
</dbReference>
<dbReference type="SUPFAM" id="SSF47413">
    <property type="entry name" value="lambda repressor-like DNA-binding domains"/>
    <property type="match status" value="1"/>
</dbReference>
<feature type="domain" description="HTH cro/C1-type" evidence="3">
    <location>
        <begin position="6"/>
        <end position="60"/>
    </location>
</feature>
<name>A0A5P2FZC8_9BACT</name>
<reference evidence="4 5" key="1">
    <citation type="submission" date="2019-09" db="EMBL/GenBank/DDBJ databases">
        <title>Complete genome sequence of Arachidicoccus sp. B3-10 isolated from apple orchard soil.</title>
        <authorList>
            <person name="Kim H.S."/>
            <person name="Han K.-I."/>
            <person name="Suh M.K."/>
            <person name="Lee K.C."/>
            <person name="Eom M.K."/>
            <person name="Kim J.-S."/>
            <person name="Kang S.W."/>
            <person name="Sin Y."/>
            <person name="Lee J.-S."/>
        </authorList>
    </citation>
    <scope>NUCLEOTIDE SEQUENCE [LARGE SCALE GENOMIC DNA]</scope>
    <source>
        <strain evidence="4 5">B3-10</strain>
    </source>
</reference>
<protein>
    <submittedName>
        <fullName evidence="4">Helix-turn-helix transcriptional regulator</fullName>
    </submittedName>
</protein>
<dbReference type="Proteomes" id="UP000292424">
    <property type="component" value="Chromosome"/>
</dbReference>
<keyword evidence="1" id="KW-0238">DNA-binding</keyword>
<proteinExistence type="predicted"/>
<dbReference type="SMART" id="SM00530">
    <property type="entry name" value="HTH_XRE"/>
    <property type="match status" value="1"/>
</dbReference>
<dbReference type="RefSeq" id="WP_131329852.1">
    <property type="nucleotide sequence ID" value="NZ_CP044016.1"/>
</dbReference>
<evidence type="ECO:0000256" key="1">
    <source>
        <dbReference type="ARBA" id="ARBA00023125"/>
    </source>
</evidence>
<evidence type="ECO:0000259" key="3">
    <source>
        <dbReference type="PROSITE" id="PS50943"/>
    </source>
</evidence>
<dbReference type="AlphaFoldDB" id="A0A5P2FZC8"/>
<evidence type="ECO:0000313" key="5">
    <source>
        <dbReference type="Proteomes" id="UP000292424"/>
    </source>
</evidence>
<evidence type="ECO:0000256" key="2">
    <source>
        <dbReference type="SAM" id="Coils"/>
    </source>
</evidence>
<dbReference type="InterPro" id="IPR001387">
    <property type="entry name" value="Cro/C1-type_HTH"/>
</dbReference>
<dbReference type="GO" id="GO:0003677">
    <property type="term" value="F:DNA binding"/>
    <property type="evidence" value="ECO:0007669"/>
    <property type="project" value="UniProtKB-KW"/>
</dbReference>
<keyword evidence="2" id="KW-0175">Coiled coil</keyword>
<organism evidence="4 5">
    <name type="scientific">Rhizosphaericola mali</name>
    <dbReference type="NCBI Taxonomy" id="2545455"/>
    <lineage>
        <taxon>Bacteria</taxon>
        <taxon>Pseudomonadati</taxon>
        <taxon>Bacteroidota</taxon>
        <taxon>Chitinophagia</taxon>
        <taxon>Chitinophagales</taxon>
        <taxon>Chitinophagaceae</taxon>
        <taxon>Rhizosphaericola</taxon>
    </lineage>
</organism>
<feature type="coiled-coil region" evidence="2">
    <location>
        <begin position="100"/>
        <end position="134"/>
    </location>
</feature>
<dbReference type="KEGG" id="arac:E0W69_009620"/>
<gene>
    <name evidence="4" type="ORF">E0W69_009620</name>
</gene>